<dbReference type="GO" id="GO:0006631">
    <property type="term" value="P:fatty acid metabolic process"/>
    <property type="evidence" value="ECO:0007669"/>
    <property type="project" value="InterPro"/>
</dbReference>
<dbReference type="InterPro" id="IPR036291">
    <property type="entry name" value="NAD(P)-bd_dom_sf"/>
</dbReference>
<dbReference type="Pfam" id="PF00725">
    <property type="entry name" value="3HCDH"/>
    <property type="match status" value="1"/>
</dbReference>
<dbReference type="SUPFAM" id="SSF48179">
    <property type="entry name" value="6-phosphogluconate dehydrogenase C-terminal domain-like"/>
    <property type="match status" value="1"/>
</dbReference>
<dbReference type="InterPro" id="IPR008927">
    <property type="entry name" value="6-PGluconate_DH-like_C_sf"/>
</dbReference>
<dbReference type="InterPro" id="IPR006176">
    <property type="entry name" value="3-OHacyl-CoA_DH_NAD-bd"/>
</dbReference>
<dbReference type="SUPFAM" id="SSF51735">
    <property type="entry name" value="NAD(P)-binding Rossmann-fold domains"/>
    <property type="match status" value="1"/>
</dbReference>
<evidence type="ECO:0000256" key="1">
    <source>
        <dbReference type="ARBA" id="ARBA00023002"/>
    </source>
</evidence>
<dbReference type="Gene3D" id="3.40.50.720">
    <property type="entry name" value="NAD(P)-binding Rossmann-like Domain"/>
    <property type="match status" value="1"/>
</dbReference>
<reference evidence="4" key="1">
    <citation type="submission" date="2016-04" db="EMBL/GenBank/DDBJ databases">
        <authorList>
            <person name="Evans L.H."/>
            <person name="Alamgir A."/>
            <person name="Owens N."/>
            <person name="Weber N.D."/>
            <person name="Virtaneva K."/>
            <person name="Barbian K."/>
            <person name="Babar A."/>
            <person name="Rosenke K."/>
        </authorList>
    </citation>
    <scope>NUCLEOTIDE SEQUENCE</scope>
    <source>
        <strain evidence="4">86</strain>
    </source>
</reference>
<dbReference type="EMBL" id="FLUQ01000004">
    <property type="protein sequence ID" value="SBW08584.1"/>
    <property type="molecule type" value="Genomic_DNA"/>
</dbReference>
<evidence type="ECO:0000259" key="3">
    <source>
        <dbReference type="Pfam" id="PF02737"/>
    </source>
</evidence>
<dbReference type="Pfam" id="PF02737">
    <property type="entry name" value="3HCDH_N"/>
    <property type="match status" value="1"/>
</dbReference>
<dbReference type="PANTHER" id="PTHR48075:SF5">
    <property type="entry name" value="3-HYDROXYBUTYRYL-COA DEHYDROGENASE"/>
    <property type="match status" value="1"/>
</dbReference>
<dbReference type="Gene3D" id="1.10.1040.10">
    <property type="entry name" value="N-(1-d-carboxylethyl)-l-norvaline Dehydrogenase, domain 2"/>
    <property type="match status" value="1"/>
</dbReference>
<proteinExistence type="predicted"/>
<gene>
    <name evidence="4" type="ORF">KL86DPRO_40135</name>
</gene>
<dbReference type="PANTHER" id="PTHR48075">
    <property type="entry name" value="3-HYDROXYACYL-COA DEHYDROGENASE FAMILY PROTEIN"/>
    <property type="match status" value="1"/>
</dbReference>
<organism evidence="4">
    <name type="scientific">uncultured delta proteobacterium</name>
    <dbReference type="NCBI Taxonomy" id="34034"/>
    <lineage>
        <taxon>Bacteria</taxon>
        <taxon>Deltaproteobacteria</taxon>
        <taxon>environmental samples</taxon>
    </lineage>
</organism>
<dbReference type="InterPro" id="IPR013328">
    <property type="entry name" value="6PGD_dom2"/>
</dbReference>
<dbReference type="GO" id="GO:0008691">
    <property type="term" value="F:3-hydroxybutyryl-CoA dehydrogenase activity"/>
    <property type="evidence" value="ECO:0007669"/>
    <property type="project" value="UniProtKB-EC"/>
</dbReference>
<keyword evidence="1 4" id="KW-0560">Oxidoreductase</keyword>
<dbReference type="EC" id="1.1.1.157" evidence="4"/>
<dbReference type="GO" id="GO:0070403">
    <property type="term" value="F:NAD+ binding"/>
    <property type="evidence" value="ECO:0007669"/>
    <property type="project" value="InterPro"/>
</dbReference>
<evidence type="ECO:0000313" key="4">
    <source>
        <dbReference type="EMBL" id="SBW08584.1"/>
    </source>
</evidence>
<sequence length="262" mass="27813">MKKSIGLIGGADAHAVAKIFMDAGWDVLLLSQGLPCLAGATAVSVLTAFAGCGMVLDLSEEDTEENKRGLTAELDGILPDGAVIVPSTVFLNVNSIAAAARKRGRVVPAHVIVDGENIIIELVKTLEADAAVYDGAKEILKGLFPTVVDAPDALGGIYYRMLPLMPNISARLVMGGTKPEDIDLAMQYGTNFSKAPLRMADAFGLDRILRLLEGIYEETKNQAYRPHEFLVGMVAEGKTGVASGEGFYRYGNEKGGNREGGR</sequence>
<dbReference type="AlphaFoldDB" id="A0A212KA28"/>
<evidence type="ECO:0000259" key="2">
    <source>
        <dbReference type="Pfam" id="PF00725"/>
    </source>
</evidence>
<protein>
    <submittedName>
        <fullName evidence="4">Putative 3-hydroxybutyryl-CoA dehydrogenase</fullName>
        <ecNumber evidence="4">1.1.1.157</ecNumber>
    </submittedName>
</protein>
<name>A0A212KA28_9DELT</name>
<accession>A0A212KA28</accession>
<dbReference type="InterPro" id="IPR006108">
    <property type="entry name" value="3HC_DH_C"/>
</dbReference>
<feature type="domain" description="3-hydroxyacyl-CoA dehydrogenase NAD binding" evidence="3">
    <location>
        <begin position="42"/>
        <end position="148"/>
    </location>
</feature>
<feature type="domain" description="3-hydroxyacyl-CoA dehydrogenase C-terminal" evidence="2">
    <location>
        <begin position="160"/>
        <end position="250"/>
    </location>
</feature>